<dbReference type="STRING" id="623744.A0A553Q3H5"/>
<dbReference type="AlphaFoldDB" id="A0A553Q3H5"/>
<dbReference type="OrthoDB" id="10255210at2759"/>
<dbReference type="Proteomes" id="UP000316079">
    <property type="component" value="Unassembled WGS sequence"/>
</dbReference>
<evidence type="ECO:0000313" key="2">
    <source>
        <dbReference type="Proteomes" id="UP000316079"/>
    </source>
</evidence>
<proteinExistence type="predicted"/>
<organism evidence="1 2">
    <name type="scientific">Danionella cerebrum</name>
    <dbReference type="NCBI Taxonomy" id="2873325"/>
    <lineage>
        <taxon>Eukaryota</taxon>
        <taxon>Metazoa</taxon>
        <taxon>Chordata</taxon>
        <taxon>Craniata</taxon>
        <taxon>Vertebrata</taxon>
        <taxon>Euteleostomi</taxon>
        <taxon>Actinopterygii</taxon>
        <taxon>Neopterygii</taxon>
        <taxon>Teleostei</taxon>
        <taxon>Ostariophysi</taxon>
        <taxon>Cypriniformes</taxon>
        <taxon>Danionidae</taxon>
        <taxon>Danioninae</taxon>
        <taxon>Danionella</taxon>
    </lineage>
</organism>
<dbReference type="EMBL" id="SRMA01026400">
    <property type="protein sequence ID" value="TRY84492.1"/>
    <property type="molecule type" value="Genomic_DNA"/>
</dbReference>
<sequence length="184" mass="20945">MSINTEHRLPFLPGNSFRDVTKSTFHRAQTLDYKNGYALPRRPTVGIGGDSLLSLDISHKERNRLMPELPNLPDLPSLESLTYGTERKRTAAALQFIPAHEAYDKKVIIIPTHTRCIDSDLTYNTLNEDHKPRFQPVVSLNCSNPFGSPFFGFCQSDVFEKKLQQFITQQLSPIFSIYVGQINF</sequence>
<evidence type="ECO:0000313" key="1">
    <source>
        <dbReference type="EMBL" id="TRY84492.1"/>
    </source>
</evidence>
<name>A0A553Q3H5_9TELE</name>
<protein>
    <submittedName>
        <fullName evidence="1">Uncharacterized protein</fullName>
    </submittedName>
</protein>
<accession>A0A553Q3H5</accession>
<reference evidence="1 2" key="1">
    <citation type="journal article" date="2019" name="Sci. Data">
        <title>Hybrid genome assembly and annotation of Danionella translucida.</title>
        <authorList>
            <person name="Kadobianskyi M."/>
            <person name="Schulze L."/>
            <person name="Schuelke M."/>
            <person name="Judkewitz B."/>
        </authorList>
    </citation>
    <scope>NUCLEOTIDE SEQUENCE [LARGE SCALE GENOMIC DNA]</scope>
    <source>
        <strain evidence="1 2">Bolton</strain>
    </source>
</reference>
<comment type="caution">
    <text evidence="1">The sequence shown here is derived from an EMBL/GenBank/DDBJ whole genome shotgun (WGS) entry which is preliminary data.</text>
</comment>
<gene>
    <name evidence="1" type="ORF">DNTS_035838</name>
</gene>
<keyword evidence="2" id="KW-1185">Reference proteome</keyword>